<evidence type="ECO:0000313" key="8">
    <source>
        <dbReference type="Proteomes" id="UP000095431"/>
    </source>
</evidence>
<evidence type="ECO:0000256" key="1">
    <source>
        <dbReference type="ARBA" id="ARBA00022475"/>
    </source>
</evidence>
<keyword evidence="5" id="KW-0449">Lipoprotein</keyword>
<evidence type="ECO:0000256" key="3">
    <source>
        <dbReference type="ARBA" id="ARBA00023136"/>
    </source>
</evidence>
<dbReference type="eggNOG" id="COG1653">
    <property type="taxonomic scope" value="Bacteria"/>
</dbReference>
<dbReference type="InterPro" id="IPR006059">
    <property type="entry name" value="SBP"/>
</dbReference>
<evidence type="ECO:0000256" key="6">
    <source>
        <dbReference type="SAM" id="SignalP"/>
    </source>
</evidence>
<dbReference type="Pfam" id="PF13416">
    <property type="entry name" value="SBP_bac_8"/>
    <property type="match status" value="1"/>
</dbReference>
<dbReference type="Proteomes" id="UP000095431">
    <property type="component" value="Unassembled WGS sequence"/>
</dbReference>
<evidence type="ECO:0000256" key="2">
    <source>
        <dbReference type="ARBA" id="ARBA00022729"/>
    </source>
</evidence>
<feature type="chain" id="PRO_5039463009" evidence="6">
    <location>
        <begin position="22"/>
        <end position="428"/>
    </location>
</feature>
<dbReference type="SUPFAM" id="SSF53850">
    <property type="entry name" value="Periplasmic binding protein-like II"/>
    <property type="match status" value="1"/>
</dbReference>
<keyword evidence="1" id="KW-1003">Cell membrane</keyword>
<reference evidence="7 8" key="1">
    <citation type="submission" date="2015-09" db="EMBL/GenBank/DDBJ databases">
        <authorList>
            <consortium name="Pathogen Informatics"/>
        </authorList>
    </citation>
    <scope>NUCLEOTIDE SEQUENCE [LARGE SCALE GENOMIC DNA]</scope>
    <source>
        <strain evidence="7 8">2789STDY5834863</strain>
    </source>
</reference>
<keyword evidence="2 6" id="KW-0732">Signal</keyword>
<dbReference type="AlphaFoldDB" id="A0A174APX9"/>
<keyword evidence="3" id="KW-0472">Membrane</keyword>
<dbReference type="Gene3D" id="3.40.190.10">
    <property type="entry name" value="Periplasmic binding protein-like II"/>
    <property type="match status" value="2"/>
</dbReference>
<name>A0A174APX9_9FIRM</name>
<dbReference type="PANTHER" id="PTHR43649:SF33">
    <property type="entry name" value="POLYGALACTURONAN_RHAMNOGALACTURONAN-BINDING PROTEIN YTCQ"/>
    <property type="match status" value="1"/>
</dbReference>
<gene>
    <name evidence="7" type="primary">malX</name>
    <name evidence="7" type="ORF">ERS852478_01358</name>
</gene>
<evidence type="ECO:0000256" key="4">
    <source>
        <dbReference type="ARBA" id="ARBA00023139"/>
    </source>
</evidence>
<protein>
    <submittedName>
        <fullName evidence="7">Maltose/maltodextrin-binding protein</fullName>
    </submittedName>
</protein>
<accession>A0A174APX9</accession>
<dbReference type="InterPro" id="IPR050490">
    <property type="entry name" value="Bact_solute-bd_prot1"/>
</dbReference>
<evidence type="ECO:0000313" key="7">
    <source>
        <dbReference type="EMBL" id="CUN90293.1"/>
    </source>
</evidence>
<feature type="signal peptide" evidence="6">
    <location>
        <begin position="1"/>
        <end position="21"/>
    </location>
</feature>
<evidence type="ECO:0000256" key="5">
    <source>
        <dbReference type="ARBA" id="ARBA00023288"/>
    </source>
</evidence>
<dbReference type="EMBL" id="CYZN01000007">
    <property type="protein sequence ID" value="CUN90293.1"/>
    <property type="molecule type" value="Genomic_DNA"/>
</dbReference>
<organism evidence="7 8">
    <name type="scientific">Blautia wexlerae</name>
    <dbReference type="NCBI Taxonomy" id="418240"/>
    <lineage>
        <taxon>Bacteria</taxon>
        <taxon>Bacillati</taxon>
        <taxon>Bacillota</taxon>
        <taxon>Clostridia</taxon>
        <taxon>Lachnospirales</taxon>
        <taxon>Lachnospiraceae</taxon>
        <taxon>Blautia</taxon>
    </lineage>
</organism>
<proteinExistence type="predicted"/>
<keyword evidence="4" id="KW-0564">Palmitate</keyword>
<sequence>MKKKVFATLLAVSMIASMVPAAVSVQAADGDSIRLVNGKIEVDAQLKKLAEMYEKETGTKVEIESMGGGIDIQGTLKGYYQSDNMPDIFVNGSGADFANWTDMLVDMSDQKWASDTDAAYVDESQGTIGFPYTTEAIGLAYNKDILDKAGVDPSTLTSPDAIQKAFETIDSKKDELGLTAVVGYAAEPVNLYWSTGNHLFGTYLDEGLDRDDTTYIDMLNDGGKLDEARFTDFAKFVGLLNQYSDPALLVSGTYDQQILNFSSGKYAFVTQGSWIGATMVGDDADAYKEAGNFEVGMIPYAFEDGQDTILTSSPSWWSVYKDGNVEAAEAFLQWLTTDEAQEVLVKEAGFVSPFKSCTIVGDDPFAQTITDYQNAGKTSAWHWSIPGFKEGIAQNYTGQVFADYAAGSLDEAGFIKTMQQVLESAYAN</sequence>
<dbReference type="PANTHER" id="PTHR43649">
    <property type="entry name" value="ARABINOSE-BINDING PROTEIN-RELATED"/>
    <property type="match status" value="1"/>
</dbReference>